<organism evidence="13 14">
    <name type="scientific">Candidatus Magnetobacterium bavaricum</name>
    <dbReference type="NCBI Taxonomy" id="29290"/>
    <lineage>
        <taxon>Bacteria</taxon>
        <taxon>Pseudomonadati</taxon>
        <taxon>Nitrospirota</taxon>
        <taxon>Thermodesulfovibrionia</taxon>
        <taxon>Thermodesulfovibrionales</taxon>
        <taxon>Candidatus Magnetobacteriaceae</taxon>
        <taxon>Candidatus Magnetobacterium</taxon>
    </lineage>
</organism>
<evidence type="ECO:0000256" key="7">
    <source>
        <dbReference type="ARBA" id="ARBA00022898"/>
    </source>
</evidence>
<feature type="domain" description="Tryptophan synthase beta chain-like PALP" evidence="12">
    <location>
        <begin position="51"/>
        <end position="329"/>
    </location>
</feature>
<dbReference type="PATRIC" id="fig|29290.4.peg.2084"/>
<keyword evidence="8" id="KW-0198">Cysteine biosynthesis</keyword>
<keyword evidence="14" id="KW-1185">Reference proteome</keyword>
<dbReference type="Gene3D" id="3.40.50.1100">
    <property type="match status" value="2"/>
</dbReference>
<dbReference type="SUPFAM" id="SSF53686">
    <property type="entry name" value="Tryptophan synthase beta subunit-like PLP-dependent enzymes"/>
    <property type="match status" value="1"/>
</dbReference>
<feature type="binding site" evidence="10">
    <location>
        <begin position="215"/>
        <end position="219"/>
    </location>
    <ligand>
        <name>pyridoxal 5'-phosphate</name>
        <dbReference type="ChEBI" id="CHEBI:597326"/>
    </ligand>
</feature>
<dbReference type="EMBL" id="LACI01000682">
    <property type="protein sequence ID" value="KJU86217.1"/>
    <property type="molecule type" value="Genomic_DNA"/>
</dbReference>
<evidence type="ECO:0000259" key="12">
    <source>
        <dbReference type="Pfam" id="PF00291"/>
    </source>
</evidence>
<proteinExistence type="inferred from homology"/>
<evidence type="ECO:0000256" key="10">
    <source>
        <dbReference type="PIRSR" id="PIRSR605856-50"/>
    </source>
</evidence>
<sequence length="343" mass="36495">MKTTVYSEPVSSALALIGNTPMVRLKGPETDDGACSSGCGVDGESNNTSGGVASIYAKVEFFNPCSSIKDRICKAMIETAEAKMLLKPGDTVIEPTSGNTGIGLAFVCAIKGYKLVLTMPETMTLERRTMLKAFGAELILTPGSDMNLAVEKANELAKSMGYFQPNQFKNPANPEIHRNTTAREIINQVFDAPGSLTPPGRTCIDAIDAFVAGVGTGGTISGVGQVLKRVAGTKIVAVEPLASAVLSGQPQGHHEIQGIGAGFVPDVLDRNVIDEIIQVSNEDAYQYTRKLIRNEGILCGISSGANYFVSCIIARRLGRDKTVLTVLPDTAERYLSTRLFDDI</sequence>
<feature type="modified residue" description="N6-(pyridoxal phosphate)lysine" evidence="11">
    <location>
        <position position="69"/>
    </location>
</feature>
<reference evidence="13 14" key="1">
    <citation type="submission" date="2015-02" db="EMBL/GenBank/DDBJ databases">
        <title>Single-cell genomics of uncultivated deep-branching MTB reveals a conserved set of magnetosome genes.</title>
        <authorList>
            <person name="Kolinko S."/>
            <person name="Richter M."/>
            <person name="Glockner F.O."/>
            <person name="Brachmann A."/>
            <person name="Schuler D."/>
        </authorList>
    </citation>
    <scope>NUCLEOTIDE SEQUENCE [LARGE SCALE GENOMIC DNA]</scope>
    <source>
        <strain evidence="13">TM-1</strain>
    </source>
</reference>
<evidence type="ECO:0000256" key="5">
    <source>
        <dbReference type="ARBA" id="ARBA00022605"/>
    </source>
</evidence>
<dbReference type="Proteomes" id="UP000033423">
    <property type="component" value="Unassembled WGS sequence"/>
</dbReference>
<dbReference type="FunFam" id="3.40.50.1100:FF:000130">
    <property type="entry name" value="Cysteine synthase"/>
    <property type="match status" value="1"/>
</dbReference>
<dbReference type="NCBIfam" id="TIGR01136">
    <property type="entry name" value="cysKM"/>
    <property type="match status" value="1"/>
</dbReference>
<evidence type="ECO:0000256" key="3">
    <source>
        <dbReference type="ARBA" id="ARBA00007103"/>
    </source>
</evidence>
<dbReference type="NCBIfam" id="TIGR01139">
    <property type="entry name" value="cysK"/>
    <property type="match status" value="1"/>
</dbReference>
<dbReference type="InterPro" id="IPR001926">
    <property type="entry name" value="TrpB-like_PALP"/>
</dbReference>
<keyword evidence="6 13" id="KW-0808">Transferase</keyword>
<keyword evidence="5" id="KW-0028">Amino-acid biosynthesis</keyword>
<evidence type="ECO:0000256" key="9">
    <source>
        <dbReference type="ARBA" id="ARBA00047931"/>
    </source>
</evidence>
<comment type="catalytic activity">
    <reaction evidence="9">
        <text>O-acetyl-L-serine + hydrogen sulfide = L-cysteine + acetate</text>
        <dbReference type="Rhea" id="RHEA:14829"/>
        <dbReference type="ChEBI" id="CHEBI:29919"/>
        <dbReference type="ChEBI" id="CHEBI:30089"/>
        <dbReference type="ChEBI" id="CHEBI:35235"/>
        <dbReference type="ChEBI" id="CHEBI:58340"/>
        <dbReference type="EC" id="2.5.1.47"/>
    </reaction>
</comment>
<evidence type="ECO:0000256" key="1">
    <source>
        <dbReference type="ARBA" id="ARBA00001933"/>
    </source>
</evidence>
<gene>
    <name evidence="13" type="ORF">MBAV_001574</name>
</gene>
<evidence type="ECO:0000256" key="6">
    <source>
        <dbReference type="ARBA" id="ARBA00022679"/>
    </source>
</evidence>
<name>A0A0F3GWH8_9BACT</name>
<dbReference type="InterPro" id="IPR050214">
    <property type="entry name" value="Cys_Synth/Cystath_Beta-Synth"/>
</dbReference>
<dbReference type="InterPro" id="IPR005856">
    <property type="entry name" value="Cys_synth"/>
</dbReference>
<feature type="binding site" evidence="10">
    <location>
        <position position="99"/>
    </location>
    <ligand>
        <name>pyridoxal 5'-phosphate</name>
        <dbReference type="ChEBI" id="CHEBI:597326"/>
    </ligand>
</feature>
<evidence type="ECO:0000256" key="11">
    <source>
        <dbReference type="PIRSR" id="PIRSR605856-51"/>
    </source>
</evidence>
<dbReference type="GO" id="GO:0005737">
    <property type="term" value="C:cytoplasm"/>
    <property type="evidence" value="ECO:0007669"/>
    <property type="project" value="UniProtKB-ARBA"/>
</dbReference>
<comment type="cofactor">
    <cofactor evidence="1 10">
        <name>pyridoxal 5'-phosphate</name>
        <dbReference type="ChEBI" id="CHEBI:597326"/>
    </cofactor>
</comment>
<accession>A0A0F3GWH8</accession>
<dbReference type="InterPro" id="IPR036052">
    <property type="entry name" value="TrpB-like_PALP_sf"/>
</dbReference>
<dbReference type="FunFam" id="3.40.50.1100:FF:000067">
    <property type="entry name" value="Cysteine synthase"/>
    <property type="match status" value="1"/>
</dbReference>
<protein>
    <recommendedName>
        <fullName evidence="4">cysteine synthase</fullName>
        <ecNumber evidence="4">2.5.1.47</ecNumber>
    </recommendedName>
</protein>
<dbReference type="EC" id="2.5.1.47" evidence="4"/>
<comment type="similarity">
    <text evidence="3">Belongs to the cysteine synthase/cystathionine beta-synthase family.</text>
</comment>
<dbReference type="GO" id="GO:0004124">
    <property type="term" value="F:cysteine synthase activity"/>
    <property type="evidence" value="ECO:0007669"/>
    <property type="project" value="UniProtKB-EC"/>
</dbReference>
<dbReference type="PANTHER" id="PTHR10314">
    <property type="entry name" value="CYSTATHIONINE BETA-SYNTHASE"/>
    <property type="match status" value="1"/>
</dbReference>
<comment type="pathway">
    <text evidence="2">Amino-acid biosynthesis; L-cysteine biosynthesis; L-cysteine from L-serine: step 2/2.</text>
</comment>
<evidence type="ECO:0000313" key="13">
    <source>
        <dbReference type="EMBL" id="KJU86217.1"/>
    </source>
</evidence>
<evidence type="ECO:0000256" key="2">
    <source>
        <dbReference type="ARBA" id="ARBA00004962"/>
    </source>
</evidence>
<evidence type="ECO:0000313" key="14">
    <source>
        <dbReference type="Proteomes" id="UP000033423"/>
    </source>
</evidence>
<evidence type="ECO:0000256" key="4">
    <source>
        <dbReference type="ARBA" id="ARBA00012681"/>
    </source>
</evidence>
<dbReference type="CDD" id="cd01561">
    <property type="entry name" value="CBS_like"/>
    <property type="match status" value="1"/>
</dbReference>
<dbReference type="GO" id="GO:0006535">
    <property type="term" value="P:cysteine biosynthetic process from serine"/>
    <property type="evidence" value="ECO:0007669"/>
    <property type="project" value="InterPro"/>
</dbReference>
<feature type="binding site" evidence="10">
    <location>
        <position position="302"/>
    </location>
    <ligand>
        <name>pyridoxal 5'-phosphate</name>
        <dbReference type="ChEBI" id="CHEBI:597326"/>
    </ligand>
</feature>
<dbReference type="Pfam" id="PF00291">
    <property type="entry name" value="PALP"/>
    <property type="match status" value="1"/>
</dbReference>
<evidence type="ECO:0000256" key="8">
    <source>
        <dbReference type="ARBA" id="ARBA00023192"/>
    </source>
</evidence>
<dbReference type="AlphaFoldDB" id="A0A0F3GWH8"/>
<dbReference type="InterPro" id="IPR005859">
    <property type="entry name" value="CysK"/>
</dbReference>
<keyword evidence="7 10" id="KW-0663">Pyridoxal phosphate</keyword>
<comment type="caution">
    <text evidence="13">The sequence shown here is derived from an EMBL/GenBank/DDBJ whole genome shotgun (WGS) entry which is preliminary data.</text>
</comment>